<reference evidence="1 2" key="1">
    <citation type="submission" date="2014-03" db="EMBL/GenBank/DDBJ databases">
        <title>Bradyrhizobium valentinum sp. nov., isolated from effective nodules of Lupinus mariae-josephae, a lupine endemic of basic-lime soils in Eastern Spain.</title>
        <authorList>
            <person name="Duran D."/>
            <person name="Rey L."/>
            <person name="Navarro A."/>
            <person name="Busquets A."/>
            <person name="Imperial J."/>
            <person name="Ruiz-Argueso T."/>
        </authorList>
    </citation>
    <scope>NUCLEOTIDE SEQUENCE [LARGE SCALE GENOMIC DNA]</scope>
    <source>
        <strain evidence="1 2">CCBAU 23086</strain>
    </source>
</reference>
<name>A0A0R3MVM7_9BRAD</name>
<dbReference type="Proteomes" id="UP000051660">
    <property type="component" value="Unassembled WGS sequence"/>
</dbReference>
<dbReference type="OrthoDB" id="8238032at2"/>
<evidence type="ECO:0000313" key="2">
    <source>
        <dbReference type="Proteomes" id="UP000051660"/>
    </source>
</evidence>
<protein>
    <submittedName>
        <fullName evidence="1">Uncharacterized protein</fullName>
    </submittedName>
</protein>
<proteinExistence type="predicted"/>
<evidence type="ECO:0000313" key="1">
    <source>
        <dbReference type="EMBL" id="KRR24100.1"/>
    </source>
</evidence>
<comment type="caution">
    <text evidence="1">The sequence shown here is derived from an EMBL/GenBank/DDBJ whole genome shotgun (WGS) entry which is preliminary data.</text>
</comment>
<dbReference type="RefSeq" id="WP_057858727.1">
    <property type="nucleotide sequence ID" value="NZ_LLYB01000065.1"/>
</dbReference>
<dbReference type="EMBL" id="LLYB01000065">
    <property type="protein sequence ID" value="KRR24100.1"/>
    <property type="molecule type" value="Genomic_DNA"/>
</dbReference>
<accession>A0A0R3MVM7</accession>
<organism evidence="1 2">
    <name type="scientific">Bradyrhizobium lablabi</name>
    <dbReference type="NCBI Taxonomy" id="722472"/>
    <lineage>
        <taxon>Bacteria</taxon>
        <taxon>Pseudomonadati</taxon>
        <taxon>Pseudomonadota</taxon>
        <taxon>Alphaproteobacteria</taxon>
        <taxon>Hyphomicrobiales</taxon>
        <taxon>Nitrobacteraceae</taxon>
        <taxon>Bradyrhizobium</taxon>
    </lineage>
</organism>
<dbReference type="AlphaFoldDB" id="A0A0R3MVM7"/>
<sequence length="185" mass="20844">MGTLRTLLALATVSAVLFFSGEHNQLLGPRDPIAADGSLRAGRALTISDLKPVAERPMSDLDDPSKFEERFSKSPVERVRDAVLEFEPPGPAICEPARRAQIIAAIQNYYSTKKYLNTEFHFRGPRASKFIDEAWTTPKDRQIEAFVRQLLEQGYLRAREISPRDHSFLLDVFTQEFGTNACSRS</sequence>
<gene>
    <name evidence="1" type="ORF">CQ14_15295</name>
</gene>